<dbReference type="PANTHER" id="PTHR33164">
    <property type="entry name" value="TRANSCRIPTIONAL REGULATOR, MARR FAMILY"/>
    <property type="match status" value="1"/>
</dbReference>
<dbReference type="Proteomes" id="UP000705983">
    <property type="component" value="Unassembled WGS sequence"/>
</dbReference>
<organism evidence="2 3">
    <name type="scientific">Flaviflexus equikiangi</name>
    <dbReference type="NCBI Taxonomy" id="2758573"/>
    <lineage>
        <taxon>Bacteria</taxon>
        <taxon>Bacillati</taxon>
        <taxon>Actinomycetota</taxon>
        <taxon>Actinomycetes</taxon>
        <taxon>Actinomycetales</taxon>
        <taxon>Actinomycetaceae</taxon>
        <taxon>Flaviflexus</taxon>
    </lineage>
</organism>
<dbReference type="InterPro" id="IPR039422">
    <property type="entry name" value="MarR/SlyA-like"/>
</dbReference>
<feature type="domain" description="HTH marR-type" evidence="1">
    <location>
        <begin position="24"/>
        <end position="159"/>
    </location>
</feature>
<dbReference type="Gene3D" id="1.10.10.10">
    <property type="entry name" value="Winged helix-like DNA-binding domain superfamily/Winged helix DNA-binding domain"/>
    <property type="match status" value="1"/>
</dbReference>
<evidence type="ECO:0000313" key="3">
    <source>
        <dbReference type="Proteomes" id="UP000705983"/>
    </source>
</evidence>
<dbReference type="EMBL" id="JAFFJS010000001">
    <property type="protein sequence ID" value="MBM9432379.1"/>
    <property type="molecule type" value="Genomic_DNA"/>
</dbReference>
<dbReference type="SMART" id="SM00347">
    <property type="entry name" value="HTH_MARR"/>
    <property type="match status" value="1"/>
</dbReference>
<dbReference type="SUPFAM" id="SSF46785">
    <property type="entry name" value="Winged helix' DNA-binding domain"/>
    <property type="match status" value="1"/>
</dbReference>
<dbReference type="InterPro" id="IPR000835">
    <property type="entry name" value="HTH_MarR-typ"/>
</dbReference>
<accession>A0ABS2TCK7</accession>
<sequence>MSSFSTDSVWTRAGRPDLRETDGKRQAWRAYWEATALLRDRLEKSLKDQLGLTLADYNLLLLLVEAGGSMRMGELANRMVFAPSRITYRVTHLVDRGFVVRETEGTDRRGALASITDDGRTFFKEAAALHACQVDDLFLSHLEPGDEDMLLRVFTRVGERLDAIG</sequence>
<gene>
    <name evidence="2" type="ORF">JVW63_01455</name>
</gene>
<proteinExistence type="predicted"/>
<protein>
    <submittedName>
        <fullName evidence="2">MarR family transcriptional regulator</fullName>
    </submittedName>
</protein>
<dbReference type="InterPro" id="IPR036388">
    <property type="entry name" value="WH-like_DNA-bd_sf"/>
</dbReference>
<reference evidence="3" key="1">
    <citation type="submission" date="2021-02" db="EMBL/GenBank/DDBJ databases">
        <title>Leucobacter sp. CX169.</title>
        <authorList>
            <person name="Cheng Y."/>
        </authorList>
    </citation>
    <scope>NUCLEOTIDE SEQUENCE [LARGE SCALE GENOMIC DNA]</scope>
    <source>
        <strain evidence="3">JY899</strain>
    </source>
</reference>
<dbReference type="InterPro" id="IPR036390">
    <property type="entry name" value="WH_DNA-bd_sf"/>
</dbReference>
<dbReference type="PANTHER" id="PTHR33164:SF99">
    <property type="entry name" value="MARR FAMILY REGULATORY PROTEIN"/>
    <property type="match status" value="1"/>
</dbReference>
<evidence type="ECO:0000313" key="2">
    <source>
        <dbReference type="EMBL" id="MBM9432379.1"/>
    </source>
</evidence>
<dbReference type="Pfam" id="PF12802">
    <property type="entry name" value="MarR_2"/>
    <property type="match status" value="1"/>
</dbReference>
<name>A0ABS2TCK7_9ACTO</name>
<dbReference type="RefSeq" id="WP_204736201.1">
    <property type="nucleotide sequence ID" value="NZ_CP059676.1"/>
</dbReference>
<dbReference type="PROSITE" id="PS50995">
    <property type="entry name" value="HTH_MARR_2"/>
    <property type="match status" value="1"/>
</dbReference>
<keyword evidence="3" id="KW-1185">Reference proteome</keyword>
<evidence type="ECO:0000259" key="1">
    <source>
        <dbReference type="PROSITE" id="PS50995"/>
    </source>
</evidence>
<comment type="caution">
    <text evidence="2">The sequence shown here is derived from an EMBL/GenBank/DDBJ whole genome shotgun (WGS) entry which is preliminary data.</text>
</comment>